<evidence type="ECO:0000313" key="3">
    <source>
        <dbReference type="Proteomes" id="UP000499080"/>
    </source>
</evidence>
<protein>
    <recommendedName>
        <fullName evidence="1">RNase H type-1 domain-containing protein</fullName>
    </recommendedName>
</protein>
<dbReference type="PROSITE" id="PS50879">
    <property type="entry name" value="RNASE_H_1"/>
    <property type="match status" value="1"/>
</dbReference>
<organism evidence="2 3">
    <name type="scientific">Araneus ventricosus</name>
    <name type="common">Orbweaver spider</name>
    <name type="synonym">Epeira ventricosa</name>
    <dbReference type="NCBI Taxonomy" id="182803"/>
    <lineage>
        <taxon>Eukaryota</taxon>
        <taxon>Metazoa</taxon>
        <taxon>Ecdysozoa</taxon>
        <taxon>Arthropoda</taxon>
        <taxon>Chelicerata</taxon>
        <taxon>Arachnida</taxon>
        <taxon>Araneae</taxon>
        <taxon>Araneomorphae</taxon>
        <taxon>Entelegynae</taxon>
        <taxon>Araneoidea</taxon>
        <taxon>Araneidae</taxon>
        <taxon>Araneus</taxon>
    </lineage>
</organism>
<evidence type="ECO:0000313" key="2">
    <source>
        <dbReference type="EMBL" id="GBL79146.1"/>
    </source>
</evidence>
<dbReference type="AlphaFoldDB" id="A0A4Y2AIS0"/>
<name>A0A4Y2AIS0_ARAVE</name>
<keyword evidence="3" id="KW-1185">Reference proteome</keyword>
<proteinExistence type="predicted"/>
<sequence>MQLIERQLQRAINNIVEWSNKSGFTISAQKTIGIHFCKRPLHPDPELFLSGVPIRFQDNYKFLGIVFDKRLTFLPHIASLRKRCLRSLNILRTLSNTSWGADRSCLLRVYRSIIRSMIDYGSVVYGSARPSYLKRLDYVHHQALRLCLEAFRTSPIPSLYAEAFEPSLSSRRDKLSLSYYFRILSNDKHPLRGTLLNGNNNRLFNARPSCIPHFGLRMRNILPDTFHGVKVHTTDFCGHPPWMENSISYINPFGNFTKSDSNNSVLISLFNQHRQFYKSYQPVFTDGSKSLNHVGCAFFTNGHIISYKLHSFTSVFSSEITAVYFALKYIDEHEIRKSILYTDSMSLLESLRSSSTCNPLIKEVKDFYRHLLSKGARILFSWVPSHVGITGNELADKSAKSATEFLTRPIVYADVRSAVNQWCHCQWQEKWNMETNNKLHVIKPVLSHWVTKLNRRCDVVLTRLRIGHTRLTHKYLLFAESPPTCSHCGDILTVKHILIDCVAVNRRRLRYFCSSSFDLSFLLGQIPHFNLFMYLKDIEDVKPEGSQYVVVDGGHLLRKIIWRKQTTFGAIADRCVQYLNNKYGQDIAVIFYGFPDDDKKITKNCERLRRAAHFSPDVMFHEETVLQYTKEKLLANECNKKRFIELLKKALQKANICVQQAVEDADLTIVNTAISVAPRCDYVRVVGEDIHLLVLLTALASTHSNAFFPKVWKRENAR</sequence>
<comment type="caution">
    <text evidence="2">The sequence shown here is derived from an EMBL/GenBank/DDBJ whole genome shotgun (WGS) entry which is preliminary data.</text>
</comment>
<reference evidence="2 3" key="1">
    <citation type="journal article" date="2019" name="Sci. Rep.">
        <title>Orb-weaving spider Araneus ventricosus genome elucidates the spidroin gene catalogue.</title>
        <authorList>
            <person name="Kono N."/>
            <person name="Nakamura H."/>
            <person name="Ohtoshi R."/>
            <person name="Moran D.A.P."/>
            <person name="Shinohara A."/>
            <person name="Yoshida Y."/>
            <person name="Fujiwara M."/>
            <person name="Mori M."/>
            <person name="Tomita M."/>
            <person name="Arakawa K."/>
        </authorList>
    </citation>
    <scope>NUCLEOTIDE SEQUENCE [LARGE SCALE GENOMIC DNA]</scope>
</reference>
<dbReference type="GO" id="GO:0004523">
    <property type="term" value="F:RNA-DNA hybrid ribonuclease activity"/>
    <property type="evidence" value="ECO:0007669"/>
    <property type="project" value="InterPro"/>
</dbReference>
<dbReference type="Proteomes" id="UP000499080">
    <property type="component" value="Unassembled WGS sequence"/>
</dbReference>
<dbReference type="Pfam" id="PF00075">
    <property type="entry name" value="RNase_H"/>
    <property type="match status" value="1"/>
</dbReference>
<dbReference type="InterPro" id="IPR012337">
    <property type="entry name" value="RNaseH-like_sf"/>
</dbReference>
<evidence type="ECO:0000259" key="1">
    <source>
        <dbReference type="PROSITE" id="PS50879"/>
    </source>
</evidence>
<dbReference type="PANTHER" id="PTHR33481:SF1">
    <property type="entry name" value="ENDONUCLEASE_EXONUCLEASE_PHOSPHATASE DOMAIN-CONTAINING PROTEIN-RELATED"/>
    <property type="match status" value="1"/>
</dbReference>
<dbReference type="InterPro" id="IPR002156">
    <property type="entry name" value="RNaseH_domain"/>
</dbReference>
<dbReference type="OrthoDB" id="414730at2759"/>
<feature type="domain" description="RNase H type-1" evidence="1">
    <location>
        <begin position="277"/>
        <end position="404"/>
    </location>
</feature>
<dbReference type="CDD" id="cd09276">
    <property type="entry name" value="Rnase_HI_RT_non_LTR"/>
    <property type="match status" value="1"/>
</dbReference>
<dbReference type="InterPro" id="IPR036397">
    <property type="entry name" value="RNaseH_sf"/>
</dbReference>
<dbReference type="Gene3D" id="3.30.420.10">
    <property type="entry name" value="Ribonuclease H-like superfamily/Ribonuclease H"/>
    <property type="match status" value="1"/>
</dbReference>
<accession>A0A4Y2AIS0</accession>
<dbReference type="GO" id="GO:0003676">
    <property type="term" value="F:nucleic acid binding"/>
    <property type="evidence" value="ECO:0007669"/>
    <property type="project" value="InterPro"/>
</dbReference>
<dbReference type="EMBL" id="BGPR01000018">
    <property type="protein sequence ID" value="GBL79146.1"/>
    <property type="molecule type" value="Genomic_DNA"/>
</dbReference>
<dbReference type="SUPFAM" id="SSF53098">
    <property type="entry name" value="Ribonuclease H-like"/>
    <property type="match status" value="1"/>
</dbReference>
<gene>
    <name evidence="2" type="ORF">AVEN_92393_1</name>
</gene>
<dbReference type="PANTHER" id="PTHR33481">
    <property type="entry name" value="REVERSE TRANSCRIPTASE"/>
    <property type="match status" value="1"/>
</dbReference>